<reference evidence="2" key="1">
    <citation type="journal article" date="2014" name="Int. J. Syst. Evol. Microbiol.">
        <title>Complete genome sequence of Corynebacterium casei LMG S-19264T (=DSM 44701T), isolated from a smear-ripened cheese.</title>
        <authorList>
            <consortium name="US DOE Joint Genome Institute (JGI-PGF)"/>
            <person name="Walter F."/>
            <person name="Albersmeier A."/>
            <person name="Kalinowski J."/>
            <person name="Ruckert C."/>
        </authorList>
    </citation>
    <scope>NUCLEOTIDE SEQUENCE</scope>
    <source>
        <strain evidence="2">CCM 7684</strain>
    </source>
</reference>
<sequence>MVQQIAVSDAAVLQDVASGGTAHEIAPDLAYRRLAIVNVIFYGLPGAGNRGWVLIDAGLYGTKGFIKSVAAERFGAGARPAAIVMTHGHFDHVGALEELAEEWDVPVYAHPLERPYLQGEASYPPGDPSVGGGTMAAVARLYPRGPVDLGHRLHDLPANGEVPFMPGWRWIHTPGHSVGHVSFWRESDRALIVGDAFVTTAQESAISAALQSAEMHGPPMYFTIEWDKARDSVGRLAALQPELVITGHGRAMHGEEMREALQRLADSFDRVAVPADGTYLRHPARVEDGTAYVRHNRPVPQ</sequence>
<dbReference type="RefSeq" id="WP_188410416.1">
    <property type="nucleotide sequence ID" value="NZ_BMCP01000003.1"/>
</dbReference>
<dbReference type="PANTHER" id="PTHR42951">
    <property type="entry name" value="METALLO-BETA-LACTAMASE DOMAIN-CONTAINING"/>
    <property type="match status" value="1"/>
</dbReference>
<dbReference type="SUPFAM" id="SSF56281">
    <property type="entry name" value="Metallo-hydrolase/oxidoreductase"/>
    <property type="match status" value="1"/>
</dbReference>
<accession>A0A8J3DY50</accession>
<dbReference type="PANTHER" id="PTHR42951:SF17">
    <property type="entry name" value="METALLO-BETA-LACTAMASE DOMAIN-CONTAINING PROTEIN"/>
    <property type="match status" value="1"/>
</dbReference>
<dbReference type="InterPro" id="IPR001279">
    <property type="entry name" value="Metallo-B-lactamas"/>
</dbReference>
<keyword evidence="3" id="KW-1185">Reference proteome</keyword>
<dbReference type="AlphaFoldDB" id="A0A8J3DY50"/>
<dbReference type="SMART" id="SM00849">
    <property type="entry name" value="Lactamase_B"/>
    <property type="match status" value="1"/>
</dbReference>
<dbReference type="Pfam" id="PF00753">
    <property type="entry name" value="Lactamase_B"/>
    <property type="match status" value="1"/>
</dbReference>
<comment type="caution">
    <text evidence="2">The sequence shown here is derived from an EMBL/GenBank/DDBJ whole genome shotgun (WGS) entry which is preliminary data.</text>
</comment>
<evidence type="ECO:0000259" key="1">
    <source>
        <dbReference type="SMART" id="SM00849"/>
    </source>
</evidence>
<dbReference type="Gene3D" id="3.60.15.10">
    <property type="entry name" value="Ribonuclease Z/Hydroxyacylglutathione hydrolase-like"/>
    <property type="match status" value="1"/>
</dbReference>
<name>A0A8J3DY50_9RHOB</name>
<protein>
    <submittedName>
        <fullName evidence="2">MBL fold metallo-hydrolase</fullName>
    </submittedName>
</protein>
<dbReference type="Proteomes" id="UP000602745">
    <property type="component" value="Unassembled WGS sequence"/>
</dbReference>
<dbReference type="CDD" id="cd07721">
    <property type="entry name" value="yflN-like_MBL-fold"/>
    <property type="match status" value="1"/>
</dbReference>
<evidence type="ECO:0000313" key="2">
    <source>
        <dbReference type="EMBL" id="GGE49184.1"/>
    </source>
</evidence>
<gene>
    <name evidence="2" type="ORF">GCM10007276_27900</name>
</gene>
<proteinExistence type="predicted"/>
<dbReference type="InterPro" id="IPR050855">
    <property type="entry name" value="NDM-1-like"/>
</dbReference>
<dbReference type="EMBL" id="BMCP01000003">
    <property type="protein sequence ID" value="GGE49184.1"/>
    <property type="molecule type" value="Genomic_DNA"/>
</dbReference>
<organism evidence="2 3">
    <name type="scientific">Agaricicola taiwanensis</name>
    <dbReference type="NCBI Taxonomy" id="591372"/>
    <lineage>
        <taxon>Bacteria</taxon>
        <taxon>Pseudomonadati</taxon>
        <taxon>Pseudomonadota</taxon>
        <taxon>Alphaproteobacteria</taxon>
        <taxon>Rhodobacterales</taxon>
        <taxon>Paracoccaceae</taxon>
        <taxon>Agaricicola</taxon>
    </lineage>
</organism>
<evidence type="ECO:0000313" key="3">
    <source>
        <dbReference type="Proteomes" id="UP000602745"/>
    </source>
</evidence>
<reference evidence="2" key="2">
    <citation type="submission" date="2020-09" db="EMBL/GenBank/DDBJ databases">
        <authorList>
            <person name="Sun Q."/>
            <person name="Sedlacek I."/>
        </authorList>
    </citation>
    <scope>NUCLEOTIDE SEQUENCE</scope>
    <source>
        <strain evidence="2">CCM 7684</strain>
    </source>
</reference>
<dbReference type="InterPro" id="IPR036866">
    <property type="entry name" value="RibonucZ/Hydroxyglut_hydro"/>
</dbReference>
<feature type="domain" description="Metallo-beta-lactamase" evidence="1">
    <location>
        <begin position="36"/>
        <end position="248"/>
    </location>
</feature>